<feature type="transmembrane region" description="Helical" evidence="1">
    <location>
        <begin position="369"/>
        <end position="390"/>
    </location>
</feature>
<dbReference type="AlphaFoldDB" id="A0A3R7CSR7"/>
<name>A0A3R7CSR7_9STRA</name>
<dbReference type="EMBL" id="QUSY01003433">
    <property type="protein sequence ID" value="RHY17542.1"/>
    <property type="molecule type" value="Genomic_DNA"/>
</dbReference>
<reference evidence="2 3" key="1">
    <citation type="submission" date="2018-08" db="EMBL/GenBank/DDBJ databases">
        <title>Aphanomyces genome sequencing and annotation.</title>
        <authorList>
            <person name="Minardi D."/>
            <person name="Oidtmann B."/>
            <person name="Van Der Giezen M."/>
            <person name="Studholme D.J."/>
        </authorList>
    </citation>
    <scope>NUCLEOTIDE SEQUENCE [LARGE SCALE GENOMIC DNA]</scope>
    <source>
        <strain evidence="2 3">NJM0002</strain>
    </source>
</reference>
<feature type="transmembrane region" description="Helical" evidence="1">
    <location>
        <begin position="256"/>
        <end position="277"/>
    </location>
</feature>
<comment type="caution">
    <text evidence="2">The sequence shown here is derived from an EMBL/GenBank/DDBJ whole genome shotgun (WGS) entry which is preliminary data.</text>
</comment>
<feature type="transmembrane region" description="Helical" evidence="1">
    <location>
        <begin position="338"/>
        <end position="357"/>
    </location>
</feature>
<accession>A0A3R7CSR7</accession>
<gene>
    <name evidence="2" type="ORF">DYB32_010500</name>
</gene>
<keyword evidence="1" id="KW-0812">Transmembrane</keyword>
<keyword evidence="1" id="KW-0472">Membrane</keyword>
<protein>
    <submittedName>
        <fullName evidence="2">Uncharacterized protein</fullName>
    </submittedName>
</protein>
<dbReference type="VEuPathDB" id="FungiDB:H310_12711"/>
<keyword evidence="1" id="KW-1133">Transmembrane helix</keyword>
<feature type="transmembrane region" description="Helical" evidence="1">
    <location>
        <begin position="424"/>
        <end position="444"/>
    </location>
</feature>
<sequence>RIPCPASLKVLHQQLTLTVTRLLLIENIVTATNLTKVPRTTRLTLQPQAWDGFRTAGGNIFCEPPTQTAYDVGEFFTVAGVCGLPILNVIAPVVENIAKAMVAARWVDKGYTDANIVATCQRENRNKPSCLLALRGLYPMLQLYQVSVVSDGMLDLIEAAKRDVRDKLQVAVIQTLLNSNNTMALSRVNILDSVEANYELWGWLYLLDWVDGKREVIQLEGEIGSITTISGSLAFQTTPTNTLEVPLNVAYYIRTAIQYVTIVLLLVACIVVCYIVIMRGYIEFWNMIEFNRVAGMVWIGRPLVFLRGITAICLLSTSKLDMVLSSNSVVTHMVSPPRFWVTTFMSCGEMAWLVYIINDVFSPLTKQFTYSYSYKSSNLVWLTTFVWSMVSPPEHSITINRECSIDVVDFQLVCRSGVLEIGSVTRFGCLIGLAFGGCLLCYVLERVMYPRLQFRLSTHSLMLHATARNNFEFDRWTHRHVNYLDKASAVLNGLLSVQVGHIICIFDVKTWRLYDVDVSIDYHNALKYQEDAHHWYLHRAIPLAE</sequence>
<dbReference type="Proteomes" id="UP000285060">
    <property type="component" value="Unassembled WGS sequence"/>
</dbReference>
<evidence type="ECO:0000313" key="3">
    <source>
        <dbReference type="Proteomes" id="UP000285060"/>
    </source>
</evidence>
<feature type="transmembrane region" description="Helical" evidence="1">
    <location>
        <begin position="298"/>
        <end position="318"/>
    </location>
</feature>
<organism evidence="2 3">
    <name type="scientific">Aphanomyces invadans</name>
    <dbReference type="NCBI Taxonomy" id="157072"/>
    <lineage>
        <taxon>Eukaryota</taxon>
        <taxon>Sar</taxon>
        <taxon>Stramenopiles</taxon>
        <taxon>Oomycota</taxon>
        <taxon>Saprolegniomycetes</taxon>
        <taxon>Saprolegniales</taxon>
        <taxon>Verrucalvaceae</taxon>
        <taxon>Aphanomyces</taxon>
    </lineage>
</organism>
<keyword evidence="3" id="KW-1185">Reference proteome</keyword>
<proteinExistence type="predicted"/>
<evidence type="ECO:0000313" key="2">
    <source>
        <dbReference type="EMBL" id="RHY17542.1"/>
    </source>
</evidence>
<evidence type="ECO:0000256" key="1">
    <source>
        <dbReference type="SAM" id="Phobius"/>
    </source>
</evidence>
<feature type="non-terminal residue" evidence="2">
    <location>
        <position position="1"/>
    </location>
</feature>